<dbReference type="Pfam" id="PF07728">
    <property type="entry name" value="AAA_5"/>
    <property type="match status" value="1"/>
</dbReference>
<dbReference type="InterPro" id="IPR050764">
    <property type="entry name" value="CbbQ/NirQ/NorQ/GpvN"/>
</dbReference>
<dbReference type="PANTHER" id="PTHR42759">
    <property type="entry name" value="MOXR FAMILY PROTEIN"/>
    <property type="match status" value="1"/>
</dbReference>
<name>A0ABW6IHY1_9CYAN</name>
<evidence type="ECO:0000259" key="1">
    <source>
        <dbReference type="SMART" id="SM00382"/>
    </source>
</evidence>
<evidence type="ECO:0000313" key="3">
    <source>
        <dbReference type="Proteomes" id="UP001600165"/>
    </source>
</evidence>
<comment type="caution">
    <text evidence="2">The sequence shown here is derived from an EMBL/GenBank/DDBJ whole genome shotgun (WGS) entry which is preliminary data.</text>
</comment>
<dbReference type="EMBL" id="JBHZOL010000094">
    <property type="protein sequence ID" value="MFE4107828.1"/>
    <property type="molecule type" value="Genomic_DNA"/>
</dbReference>
<dbReference type="InterPro" id="IPR003593">
    <property type="entry name" value="AAA+_ATPase"/>
</dbReference>
<feature type="domain" description="AAA+ ATPase" evidence="1">
    <location>
        <begin position="49"/>
        <end position="217"/>
    </location>
</feature>
<dbReference type="SMART" id="SM00382">
    <property type="entry name" value="AAA"/>
    <property type="match status" value="1"/>
</dbReference>
<keyword evidence="3" id="KW-1185">Reference proteome</keyword>
<dbReference type="InterPro" id="IPR027417">
    <property type="entry name" value="P-loop_NTPase"/>
</dbReference>
<dbReference type="RefSeq" id="WP_377966920.1">
    <property type="nucleotide sequence ID" value="NZ_JBHZOL010000094.1"/>
</dbReference>
<proteinExistence type="predicted"/>
<dbReference type="CDD" id="cd00009">
    <property type="entry name" value="AAA"/>
    <property type="match status" value="1"/>
</dbReference>
<gene>
    <name evidence="2" type="ORF">ACFVKH_16185</name>
</gene>
<dbReference type="Gene3D" id="3.40.50.300">
    <property type="entry name" value="P-loop containing nucleotide triphosphate hydrolases"/>
    <property type="match status" value="1"/>
</dbReference>
<dbReference type="InterPro" id="IPR011704">
    <property type="entry name" value="ATPase_dyneun-rel_AAA"/>
</dbReference>
<reference evidence="2 3" key="1">
    <citation type="submission" date="2024-10" db="EMBL/GenBank/DDBJ databases">
        <authorList>
            <person name="Ratan Roy A."/>
            <person name="Morales Sandoval P.H."/>
            <person name="De Los Santos Villalobos S."/>
            <person name="Chakraborty S."/>
            <person name="Mukherjee J."/>
        </authorList>
    </citation>
    <scope>NUCLEOTIDE SEQUENCE [LARGE SCALE GENOMIC DNA]</scope>
    <source>
        <strain evidence="2 3">S1</strain>
    </source>
</reference>
<accession>A0ABW6IHY1</accession>
<sequence>MAKAINGKLTYTGKKQPIYDEQDPQTGQLRFPYLPSPELVEAVNLSIFLGRPLLLKGEPGCGKTRLAQAVAYELNLPLEAWYVKSTSRARDGLYTYDAVGRLRDAQLAAAGRLDNEQIQQIDNPQTYVRWGALGRALQNPQRTVVLIDEIDKADIDFPNDLLLELDEQRFVVEETGQEIQAKAPPIVIITSNDEKDLPDAFLRRCLFHYVEFPSQQRLVEIVEALFPKAPNLIIDRAVERFLTLREDMHKGRGMSGKNVSTSELIDWFTVLHRYPEDEALAKLNGKLPYLGVLLKNWEDHQRYLARIDSVQGGQW</sequence>
<dbReference type="SUPFAM" id="SSF52540">
    <property type="entry name" value="P-loop containing nucleoside triphosphate hydrolases"/>
    <property type="match status" value="1"/>
</dbReference>
<protein>
    <submittedName>
        <fullName evidence="2">AAA family ATPase</fullName>
    </submittedName>
</protein>
<dbReference type="Proteomes" id="UP001600165">
    <property type="component" value="Unassembled WGS sequence"/>
</dbReference>
<dbReference type="PANTHER" id="PTHR42759:SF1">
    <property type="entry name" value="MAGNESIUM-CHELATASE SUBUNIT CHLD"/>
    <property type="match status" value="1"/>
</dbReference>
<evidence type="ECO:0000313" key="2">
    <source>
        <dbReference type="EMBL" id="MFE4107828.1"/>
    </source>
</evidence>
<organism evidence="2 3">
    <name type="scientific">Almyronema epifaneia S1</name>
    <dbReference type="NCBI Taxonomy" id="2991925"/>
    <lineage>
        <taxon>Bacteria</taxon>
        <taxon>Bacillati</taxon>
        <taxon>Cyanobacteriota</taxon>
        <taxon>Cyanophyceae</taxon>
        <taxon>Nodosilineales</taxon>
        <taxon>Nodosilineaceae</taxon>
        <taxon>Almyronema</taxon>
        <taxon>Almyronema epifaneia</taxon>
    </lineage>
</organism>